<dbReference type="InParanoid" id="A0A672GTT7"/>
<evidence type="ECO:0000256" key="4">
    <source>
        <dbReference type="ARBA" id="ARBA00022729"/>
    </source>
</evidence>
<feature type="domain" description="Proline-rich transmembrane protein 3/4" evidence="9">
    <location>
        <begin position="90"/>
        <end position="387"/>
    </location>
</feature>
<feature type="transmembrane region" description="Helical" evidence="8">
    <location>
        <begin position="219"/>
        <end position="242"/>
    </location>
</feature>
<feature type="transmembrane region" description="Helical" evidence="8">
    <location>
        <begin position="173"/>
        <end position="194"/>
    </location>
</feature>
<evidence type="ECO:0000256" key="8">
    <source>
        <dbReference type="SAM" id="Phobius"/>
    </source>
</evidence>
<reference evidence="10" key="2">
    <citation type="submission" date="2025-08" db="UniProtKB">
        <authorList>
            <consortium name="Ensembl"/>
        </authorList>
    </citation>
    <scope>IDENTIFICATION</scope>
</reference>
<organism evidence="10 11">
    <name type="scientific">Salarias fasciatus</name>
    <name type="common">Jewelled blenny</name>
    <name type="synonym">Blennius fasciatus</name>
    <dbReference type="NCBI Taxonomy" id="181472"/>
    <lineage>
        <taxon>Eukaryota</taxon>
        <taxon>Metazoa</taxon>
        <taxon>Chordata</taxon>
        <taxon>Craniata</taxon>
        <taxon>Vertebrata</taxon>
        <taxon>Euteleostomi</taxon>
        <taxon>Actinopterygii</taxon>
        <taxon>Neopterygii</taxon>
        <taxon>Teleostei</taxon>
        <taxon>Neoteleostei</taxon>
        <taxon>Acanthomorphata</taxon>
        <taxon>Ovalentaria</taxon>
        <taxon>Blenniimorphae</taxon>
        <taxon>Blenniiformes</taxon>
        <taxon>Blennioidei</taxon>
        <taxon>Blenniidae</taxon>
        <taxon>Salariinae</taxon>
        <taxon>Salarias</taxon>
    </lineage>
</organism>
<dbReference type="Pfam" id="PF25987">
    <property type="entry name" value="PRRT3"/>
    <property type="match status" value="1"/>
</dbReference>
<keyword evidence="6 8" id="KW-0472">Membrane</keyword>
<accession>A0A672GTT7</accession>
<evidence type="ECO:0000313" key="11">
    <source>
        <dbReference type="Proteomes" id="UP000472267"/>
    </source>
</evidence>
<proteinExistence type="predicted"/>
<dbReference type="Proteomes" id="UP000472267">
    <property type="component" value="Chromosome 7"/>
</dbReference>
<dbReference type="PANTHER" id="PTHR35578:SF6">
    <property type="entry name" value="PROLINE-RICH TRANSMEMBRANE PROTEIN 4"/>
    <property type="match status" value="1"/>
</dbReference>
<dbReference type="AlphaFoldDB" id="A0A672GTT7"/>
<keyword evidence="2" id="KW-0597">Phosphoprotein</keyword>
<evidence type="ECO:0000259" key="9">
    <source>
        <dbReference type="Pfam" id="PF25987"/>
    </source>
</evidence>
<reference evidence="10" key="3">
    <citation type="submission" date="2025-09" db="UniProtKB">
        <authorList>
            <consortium name="Ensembl"/>
        </authorList>
    </citation>
    <scope>IDENTIFICATION</scope>
</reference>
<name>A0A672GTT7_SALFA</name>
<dbReference type="InterPro" id="IPR052836">
    <property type="entry name" value="PRRT_domain-containing"/>
</dbReference>
<keyword evidence="3 8" id="KW-0812">Transmembrane</keyword>
<feature type="transmembrane region" description="Helical" evidence="8">
    <location>
        <begin position="106"/>
        <end position="127"/>
    </location>
</feature>
<evidence type="ECO:0000256" key="2">
    <source>
        <dbReference type="ARBA" id="ARBA00022553"/>
    </source>
</evidence>
<evidence type="ECO:0000256" key="3">
    <source>
        <dbReference type="ARBA" id="ARBA00022692"/>
    </source>
</evidence>
<feature type="region of interest" description="Disordered" evidence="7">
    <location>
        <begin position="550"/>
        <end position="592"/>
    </location>
</feature>
<evidence type="ECO:0000256" key="1">
    <source>
        <dbReference type="ARBA" id="ARBA00004141"/>
    </source>
</evidence>
<comment type="subcellular location">
    <subcellularLocation>
        <location evidence="1">Membrane</location>
        <topology evidence="1">Multi-pass membrane protein</topology>
    </subcellularLocation>
</comment>
<feature type="transmembrane region" description="Helical" evidence="8">
    <location>
        <begin position="248"/>
        <end position="275"/>
    </location>
</feature>
<dbReference type="Ensembl" id="ENSSFAT00005021250.1">
    <property type="protein sequence ID" value="ENSSFAP00005020445.1"/>
    <property type="gene ID" value="ENSSFAG00005010630.1"/>
</dbReference>
<feature type="compositionally biased region" description="Polar residues" evidence="7">
    <location>
        <begin position="550"/>
        <end position="573"/>
    </location>
</feature>
<keyword evidence="4" id="KW-0732">Signal</keyword>
<reference evidence="10" key="1">
    <citation type="submission" date="2019-06" db="EMBL/GenBank/DDBJ databases">
        <authorList>
            <consortium name="Wellcome Sanger Institute Data Sharing"/>
        </authorList>
    </citation>
    <scope>NUCLEOTIDE SEQUENCE [LARGE SCALE GENOMIC DNA]</scope>
</reference>
<keyword evidence="5 8" id="KW-1133">Transmembrane helix</keyword>
<protein>
    <submittedName>
        <fullName evidence="10">Proline-rich transmembrane protein 4</fullName>
    </submittedName>
</protein>
<sequence length="689" mass="75368">PEQIGGTTVTHQKRESANVWLEALFPNLSLHVSRTSGSGLLDGHMDTSVTTCKTVNQSWTPTYPEDLASSESLSPFAALSPVLLVPLYSDWNSALATWGFAWEAHIYGLGSIFTAFCLISVVCLLGLPLRCPPGSPYFTLLHLFILAFAGIQAFCLLYDAYSYQDRLPPLVSVLLYELQFPCLISAFSLAFFLLSLRSRMCLSLPVALSATCSALPRPCLLLFMSMLHFIISLGCVGILHVFHRLPVVILLFPQCLFVCLTIFLFCSYLIFYCLAQVNTKHIYRLNDNGESGETSEAIQPTICPFAKVEDWERAAGAAVGTSMCLLGCGGFQLYGILHAFGFGGVEGFGFQPWPWWGYQVGCRVCEIGVSLGLSLIATHPLFCHNNSSIKTRTHSRPGSWSRLSCSSPLRGPTLPQMRVSDSPILSSHDSLCQEALQLCSMVESPGNRLDNSSKLIQTKTVLPPPTSPCLPFQTKKAAKSQLSSLDSWGLESDSTVDLRPPSPIDLSRSIDQALFSESLFSHSIFGLPRQEPSLGGDTLYRTSSCGDVDQQNILSSSRPSQPHGQMTSPSNAPISPEQLDWKGSVTGSTQGLCSHPRVTAKLRSNSWANRGQNFAQSSLPRAIPHLSYHRRYRTLSLASQDSQGSGRLAGTKQLSESKQLEWDLAVQAEFVNVCRQIDALSICSDTIEL</sequence>
<dbReference type="InterPro" id="IPR059081">
    <property type="entry name" value="PRRT3-4"/>
</dbReference>
<feature type="transmembrane region" description="Helical" evidence="8">
    <location>
        <begin position="139"/>
        <end position="161"/>
    </location>
</feature>
<evidence type="ECO:0000313" key="10">
    <source>
        <dbReference type="Ensembl" id="ENSSFAP00005020445.1"/>
    </source>
</evidence>
<evidence type="ECO:0000256" key="7">
    <source>
        <dbReference type="SAM" id="MobiDB-lite"/>
    </source>
</evidence>
<dbReference type="OMA" id="WTNRGQN"/>
<evidence type="ECO:0000256" key="6">
    <source>
        <dbReference type="ARBA" id="ARBA00023136"/>
    </source>
</evidence>
<keyword evidence="11" id="KW-1185">Reference proteome</keyword>
<evidence type="ECO:0000256" key="5">
    <source>
        <dbReference type="ARBA" id="ARBA00022989"/>
    </source>
</evidence>
<dbReference type="PANTHER" id="PTHR35578">
    <property type="entry name" value="PROLINE-RICH TRANSMEMBRANE PROTEIN 4-RELATED"/>
    <property type="match status" value="1"/>
</dbReference>